<dbReference type="InterPro" id="IPR056362">
    <property type="entry name" value="AtuA-like_ferredoxin_dom"/>
</dbReference>
<gene>
    <name evidence="3" type="ORF">EF294_07145</name>
</gene>
<feature type="domain" description="AtuA-like ferredoxin-fold" evidence="2">
    <location>
        <begin position="490"/>
        <end position="580"/>
    </location>
</feature>
<dbReference type="RefSeq" id="WP_123927328.1">
    <property type="nucleotide sequence ID" value="NZ_JBPSDP010000004.1"/>
</dbReference>
<feature type="domain" description="Acyclic terpene utilisation N-terminal" evidence="1">
    <location>
        <begin position="11"/>
        <end position="447"/>
    </location>
</feature>
<dbReference type="PANTHER" id="PTHR47585">
    <property type="match status" value="1"/>
</dbReference>
<evidence type="ECO:0000259" key="1">
    <source>
        <dbReference type="Pfam" id="PF07287"/>
    </source>
</evidence>
<dbReference type="Pfam" id="PF23544">
    <property type="entry name" value="AtuA_ferredoxin"/>
    <property type="match status" value="1"/>
</dbReference>
<dbReference type="Pfam" id="PF07287">
    <property type="entry name" value="AtuA"/>
    <property type="match status" value="1"/>
</dbReference>
<comment type="caution">
    <text evidence="3">The sequence shown here is derived from an EMBL/GenBank/DDBJ whole genome shotgun (WGS) entry which is preliminary data.</text>
</comment>
<proteinExistence type="predicted"/>
<evidence type="ECO:0000313" key="4">
    <source>
        <dbReference type="Proteomes" id="UP000267536"/>
    </source>
</evidence>
<dbReference type="AlphaFoldDB" id="A0A3N4H216"/>
<evidence type="ECO:0000313" key="3">
    <source>
        <dbReference type="EMBL" id="RPA64860.1"/>
    </source>
</evidence>
<organism evidence="3 4">
    <name type="scientific">Gordonia oryzae</name>
    <dbReference type="NCBI Taxonomy" id="2487349"/>
    <lineage>
        <taxon>Bacteria</taxon>
        <taxon>Bacillati</taxon>
        <taxon>Actinomycetota</taxon>
        <taxon>Actinomycetes</taxon>
        <taxon>Mycobacteriales</taxon>
        <taxon>Gordoniaceae</taxon>
        <taxon>Gordonia</taxon>
    </lineage>
</organism>
<protein>
    <submittedName>
        <fullName evidence="3">DUF1446 domain-containing protein</fullName>
    </submittedName>
</protein>
<accession>A0A3N4H216</accession>
<evidence type="ECO:0000259" key="2">
    <source>
        <dbReference type="Pfam" id="PF23544"/>
    </source>
</evidence>
<name>A0A3N4H216_9ACTN</name>
<keyword evidence="4" id="KW-1185">Reference proteome</keyword>
<dbReference type="Proteomes" id="UP000267536">
    <property type="component" value="Unassembled WGS sequence"/>
</dbReference>
<dbReference type="EMBL" id="RKMH01000004">
    <property type="protein sequence ID" value="RPA64860.1"/>
    <property type="molecule type" value="Genomic_DNA"/>
</dbReference>
<dbReference type="InterPro" id="IPR010839">
    <property type="entry name" value="AtuA_N"/>
</dbReference>
<dbReference type="OrthoDB" id="3959640at2"/>
<dbReference type="PANTHER" id="PTHR47585:SF1">
    <property type="entry name" value="DUF1446 DOMAIN-CONTAINING PROTEIN"/>
    <property type="match status" value="1"/>
</dbReference>
<reference evidence="3 4" key="1">
    <citation type="submission" date="2018-11" db="EMBL/GenBank/DDBJ databases">
        <title>Draft genome sequence of Gordonia sp. RS15-1S isolated from rice stems.</title>
        <authorList>
            <person name="Muangham S."/>
        </authorList>
    </citation>
    <scope>NUCLEOTIDE SEQUENCE [LARGE SCALE GENOMIC DNA]</scope>
    <source>
        <strain evidence="3 4">RS15-1S</strain>
    </source>
</reference>
<sequence>MTTAHARRPPVRIGNISGFYGDRLAAFREMIDGGPVDVVTGDYLAELTMLILWKAQQKNPTTGYARTFVTQARDVLRDCAERGIKIVVNAGGLNPAGLADELEKLIADLGVDMSVAYIEGDDVLPRLAELQSAGHEFRHLDKGIPLADAGVHPVSANAYLGGWGIASALAQGADIVICPRVTDASLVVGTCAWWHKWNRDDFDALAGAVLAGHIIECGPQATGGNYSQIHEITDRRYPGFPIAEVAHDGSAVITKHPGTGGLVSPGTVTAQVLYEIDHPHYLNPDVVAHFDTAQITQEAEHRVRVSGVRGTAPGTQLKVAMNYVGGFRNTMTLVLTGLDIEEKAAWATEEMLEILGGADAFDDIDIQLLRYDSPDPDTAARASAHLRVTVKDGDRKKVDRAFSNSLMELALGGYAGFHTTTPPSSATEFGVYWPCLVEAEEITHTVVHADGHREVIPHTPGVAEPRTSGCTEEIVAQQDWGPTQRRPIGRVIAARSGDKGGRANVGVWTDTDERWEWLCDHLTVERLVELIPEAAGLTVTRYELANLRALNFVIDGFLGDGVASSVRPDAQAKGLGEYLRARHTDIPARLLDPMVSD</sequence>